<keyword evidence="5" id="KW-1185">Reference proteome</keyword>
<organism evidence="4 5">
    <name type="scientific">Laccaria amethystina LaAM-08-1</name>
    <dbReference type="NCBI Taxonomy" id="1095629"/>
    <lineage>
        <taxon>Eukaryota</taxon>
        <taxon>Fungi</taxon>
        <taxon>Dikarya</taxon>
        <taxon>Basidiomycota</taxon>
        <taxon>Agaricomycotina</taxon>
        <taxon>Agaricomycetes</taxon>
        <taxon>Agaricomycetidae</taxon>
        <taxon>Agaricales</taxon>
        <taxon>Agaricineae</taxon>
        <taxon>Hydnangiaceae</taxon>
        <taxon>Laccaria</taxon>
    </lineage>
</organism>
<feature type="region of interest" description="Disordered" evidence="1">
    <location>
        <begin position="595"/>
        <end position="615"/>
    </location>
</feature>
<evidence type="ECO:0000256" key="1">
    <source>
        <dbReference type="SAM" id="MobiDB-lite"/>
    </source>
</evidence>
<dbReference type="HOGENOM" id="CLU_022196_0_0_1"/>
<dbReference type="Proteomes" id="UP000054477">
    <property type="component" value="Unassembled WGS sequence"/>
</dbReference>
<evidence type="ECO:0000313" key="4">
    <source>
        <dbReference type="EMBL" id="KIK09689.1"/>
    </source>
</evidence>
<evidence type="ECO:0000256" key="2">
    <source>
        <dbReference type="SAM" id="Phobius"/>
    </source>
</evidence>
<reference evidence="5" key="2">
    <citation type="submission" date="2015-01" db="EMBL/GenBank/DDBJ databases">
        <title>Evolutionary Origins and Diversification of the Mycorrhizal Mutualists.</title>
        <authorList>
            <consortium name="DOE Joint Genome Institute"/>
            <consortium name="Mycorrhizal Genomics Consortium"/>
            <person name="Kohler A."/>
            <person name="Kuo A."/>
            <person name="Nagy L.G."/>
            <person name="Floudas D."/>
            <person name="Copeland A."/>
            <person name="Barry K.W."/>
            <person name="Cichocki N."/>
            <person name="Veneault-Fourrey C."/>
            <person name="LaButti K."/>
            <person name="Lindquist E.A."/>
            <person name="Lipzen A."/>
            <person name="Lundell T."/>
            <person name="Morin E."/>
            <person name="Murat C."/>
            <person name="Riley R."/>
            <person name="Ohm R."/>
            <person name="Sun H."/>
            <person name="Tunlid A."/>
            <person name="Henrissat B."/>
            <person name="Grigoriev I.V."/>
            <person name="Hibbett D.S."/>
            <person name="Martin F."/>
        </authorList>
    </citation>
    <scope>NUCLEOTIDE SEQUENCE [LARGE SCALE GENOMIC DNA]</scope>
    <source>
        <strain evidence="5">LaAM-08-1</strain>
    </source>
</reference>
<accession>A0A0C9Y6R1</accession>
<feature type="transmembrane region" description="Helical" evidence="2">
    <location>
        <begin position="206"/>
        <end position="229"/>
    </location>
</feature>
<evidence type="ECO:0000259" key="3">
    <source>
        <dbReference type="Pfam" id="PF20153"/>
    </source>
</evidence>
<protein>
    <submittedName>
        <fullName evidence="4">Unplaced genomic scaffold K443scaffold_2, whole genome shotgun sequence</fullName>
    </submittedName>
</protein>
<dbReference type="OrthoDB" id="2756178at2759"/>
<evidence type="ECO:0000313" key="5">
    <source>
        <dbReference type="Proteomes" id="UP000054477"/>
    </source>
</evidence>
<dbReference type="EMBL" id="KN838537">
    <property type="protein sequence ID" value="KIK09689.1"/>
    <property type="molecule type" value="Genomic_DNA"/>
</dbReference>
<feature type="region of interest" description="Disordered" evidence="1">
    <location>
        <begin position="1"/>
        <end position="35"/>
    </location>
</feature>
<name>A0A0C9Y6R1_9AGAR</name>
<dbReference type="InterPro" id="IPR045338">
    <property type="entry name" value="DUF6535"/>
</dbReference>
<dbReference type="STRING" id="1095629.A0A0C9Y6R1"/>
<gene>
    <name evidence="4" type="ORF">K443DRAFT_671015</name>
</gene>
<feature type="transmembrane region" description="Helical" evidence="2">
    <location>
        <begin position="150"/>
        <end position="173"/>
    </location>
</feature>
<sequence length="615" mass="69595">MNLQPVNNAPHETRPRLGEQAATGTIDVDNGGDNPKVRPWKIGDPFQHPIPKEGDHWEKCLGLAREYDDGMCDVWKDEIQNLLIFAGLFSGVVTAFTIESQKKLQEDPNETTVLLLTKISAQLANASNTTESLPAIESFSVTSPVVRVNICWFISLTLSLTTVLIGILCLQWLREFQRRPSLPFKEALHLRQVRYDGLNKWHVPSILSALPLLLQAALILFFAGLLDFLISIHSGVAIPVAVVVGLAFFFLAATTILPALQSVSTSFHPSWIQADPCAYKSPQSWAFFKFLMGVISFFRPSQLYPESANWFDYDREYWKGPDPLLRSLAWIGNTLIKNLTAVRSIYHSSKDQEPINAWRVFCSMAGRGDHTLPTFDNSSPLFTELASAKILERVASAKILEHLDMDKGWHVFILHQIELYIRVMGPGNTFINFTLVGHRIVQCPPYWLLPTVPVETELQLLNCFVWQLERQTYHKGGQMWTLALALVNHPQSPTELLDIFDRLFTAIDLWLDQLDHPDPVNYDRMDNCLRNMVTEFILPAVRNGQVGGVRGRLADLNVFRSVLRRLHQLRRRADVADILRRSEWTEFITAIQVGLEDDTPGHPPASFPGTTTFPQ</sequence>
<reference evidence="4 5" key="1">
    <citation type="submission" date="2014-04" db="EMBL/GenBank/DDBJ databases">
        <authorList>
            <consortium name="DOE Joint Genome Institute"/>
            <person name="Kuo A."/>
            <person name="Kohler A."/>
            <person name="Nagy L.G."/>
            <person name="Floudas D."/>
            <person name="Copeland A."/>
            <person name="Barry K.W."/>
            <person name="Cichocki N."/>
            <person name="Veneault-Fourrey C."/>
            <person name="LaButti K."/>
            <person name="Lindquist E.A."/>
            <person name="Lipzen A."/>
            <person name="Lundell T."/>
            <person name="Morin E."/>
            <person name="Murat C."/>
            <person name="Sun H."/>
            <person name="Tunlid A."/>
            <person name="Henrissat B."/>
            <person name="Grigoriev I.V."/>
            <person name="Hibbett D.S."/>
            <person name="Martin F."/>
            <person name="Nordberg H.P."/>
            <person name="Cantor M.N."/>
            <person name="Hua S.X."/>
        </authorList>
    </citation>
    <scope>NUCLEOTIDE SEQUENCE [LARGE SCALE GENOMIC DNA]</scope>
    <source>
        <strain evidence="4 5">LaAM-08-1</strain>
    </source>
</reference>
<keyword evidence="2" id="KW-0472">Membrane</keyword>
<proteinExistence type="predicted"/>
<dbReference type="Pfam" id="PF20153">
    <property type="entry name" value="DUF6535"/>
    <property type="match status" value="1"/>
</dbReference>
<dbReference type="AlphaFoldDB" id="A0A0C9Y6R1"/>
<keyword evidence="2" id="KW-0812">Transmembrane</keyword>
<keyword evidence="2" id="KW-1133">Transmembrane helix</keyword>
<feature type="domain" description="DUF6535" evidence="3">
    <location>
        <begin position="57"/>
        <end position="230"/>
    </location>
</feature>
<feature type="transmembrane region" description="Helical" evidence="2">
    <location>
        <begin position="236"/>
        <end position="260"/>
    </location>
</feature>